<feature type="region of interest" description="Disordered" evidence="1">
    <location>
        <begin position="1"/>
        <end position="89"/>
    </location>
</feature>
<feature type="transmembrane region" description="Helical" evidence="2">
    <location>
        <begin position="161"/>
        <end position="180"/>
    </location>
</feature>
<feature type="transmembrane region" description="Helical" evidence="2">
    <location>
        <begin position="123"/>
        <end position="149"/>
    </location>
</feature>
<evidence type="ECO:0000256" key="2">
    <source>
        <dbReference type="SAM" id="Phobius"/>
    </source>
</evidence>
<keyword evidence="2" id="KW-0812">Transmembrane</keyword>
<gene>
    <name evidence="3" type="ORF">B9T39_00975</name>
</gene>
<proteinExistence type="predicted"/>
<dbReference type="AlphaFoldDB" id="A0A1Y2T3G2"/>
<dbReference type="EMBL" id="NEKC01000002">
    <property type="protein sequence ID" value="OTA29970.1"/>
    <property type="molecule type" value="Genomic_DNA"/>
</dbReference>
<accession>A0A1Y2T3G2</accession>
<organism evidence="3 4">
    <name type="scientific">Alloscardovia macacae</name>
    <dbReference type="NCBI Taxonomy" id="1160091"/>
    <lineage>
        <taxon>Bacteria</taxon>
        <taxon>Bacillati</taxon>
        <taxon>Actinomycetota</taxon>
        <taxon>Actinomycetes</taxon>
        <taxon>Bifidobacteriales</taxon>
        <taxon>Bifidobacteriaceae</taxon>
        <taxon>Alloscardovia</taxon>
    </lineage>
</organism>
<reference evidence="3 4" key="1">
    <citation type="submission" date="2017-04" db="EMBL/GenBank/DDBJ databases">
        <title>Draft genome sequences of Alloscardovia macacae UMA81211 and UMA81212 isolated from the feces of a rhesus macaque (Macaca mulatta).</title>
        <authorList>
            <person name="Albert K."/>
            <person name="Sela D.A."/>
        </authorList>
    </citation>
    <scope>NUCLEOTIDE SEQUENCE [LARGE SCALE GENOMIC DNA]</scope>
    <source>
        <strain evidence="3 4">UMA81212</strain>
    </source>
</reference>
<dbReference type="STRING" id="1160091.B9T39_00975"/>
<keyword evidence="2" id="KW-0472">Membrane</keyword>
<evidence type="ECO:0000313" key="4">
    <source>
        <dbReference type="Proteomes" id="UP000243540"/>
    </source>
</evidence>
<feature type="compositionally biased region" description="Basic and acidic residues" evidence="1">
    <location>
        <begin position="38"/>
        <end position="49"/>
    </location>
</feature>
<comment type="caution">
    <text evidence="3">The sequence shown here is derived from an EMBL/GenBank/DDBJ whole genome shotgun (WGS) entry which is preliminary data.</text>
</comment>
<feature type="compositionally biased region" description="Basic and acidic residues" evidence="1">
    <location>
        <begin position="1"/>
        <end position="12"/>
    </location>
</feature>
<dbReference type="Proteomes" id="UP000243540">
    <property type="component" value="Unassembled WGS sequence"/>
</dbReference>
<dbReference type="OrthoDB" id="3240445at2"/>
<protein>
    <recommendedName>
        <fullName evidence="5">DUF4190 domain-containing protein</fullName>
    </recommendedName>
</protein>
<feature type="compositionally biased region" description="Polar residues" evidence="1">
    <location>
        <begin position="64"/>
        <end position="73"/>
    </location>
</feature>
<evidence type="ECO:0000313" key="3">
    <source>
        <dbReference type="EMBL" id="OTA29970.1"/>
    </source>
</evidence>
<sequence length="207" mass="23121">MTDELTEKKDDAQAVDNGKAYGRMRAEFPGWDPYVYGKPEERKADDERKARRGARNPFAPDAQPVSQPDSARQNAPADSDGPNAQNQQAPGIQFYNMNGQPLPIQEFDPDDPKKNPLYGRWDFYAVLAFIGAFFSATAPLALFFGILSLGRTRRLHMKGRALAIVALVLCAAQIGLYIYLMVTNTTEVEFARMLLEWAQGQFQSLQA</sequence>
<keyword evidence="2" id="KW-1133">Transmembrane helix</keyword>
<evidence type="ECO:0000256" key="1">
    <source>
        <dbReference type="SAM" id="MobiDB-lite"/>
    </source>
</evidence>
<dbReference type="RefSeq" id="WP_086105965.1">
    <property type="nucleotide sequence ID" value="NZ_NEKB01000012.1"/>
</dbReference>
<name>A0A1Y2T3G2_9BIFI</name>
<evidence type="ECO:0008006" key="5">
    <source>
        <dbReference type="Google" id="ProtNLM"/>
    </source>
</evidence>